<protein>
    <submittedName>
        <fullName evidence="1">Uncharacterized protein</fullName>
    </submittedName>
</protein>
<dbReference type="AlphaFoldDB" id="A0A437KDZ8"/>
<evidence type="ECO:0000313" key="1">
    <source>
        <dbReference type="EMBL" id="RVT65299.1"/>
    </source>
</evidence>
<organism evidence="1 2">
    <name type="scientific">Niallia taxi</name>
    <dbReference type="NCBI Taxonomy" id="2499688"/>
    <lineage>
        <taxon>Bacteria</taxon>
        <taxon>Bacillati</taxon>
        <taxon>Bacillota</taxon>
        <taxon>Bacilli</taxon>
        <taxon>Bacillales</taxon>
        <taxon>Bacillaceae</taxon>
        <taxon>Niallia</taxon>
    </lineage>
</organism>
<gene>
    <name evidence="1" type="ORF">EM808_07265</name>
</gene>
<proteinExistence type="predicted"/>
<name>A0A437KDZ8_9BACI</name>
<accession>A0A437KDZ8</accession>
<dbReference type="EMBL" id="RZTZ01000002">
    <property type="protein sequence ID" value="RVT65299.1"/>
    <property type="molecule type" value="Genomic_DNA"/>
</dbReference>
<dbReference type="RefSeq" id="WP_127737518.1">
    <property type="nucleotide sequence ID" value="NZ_RZTZ01000002.1"/>
</dbReference>
<evidence type="ECO:0000313" key="2">
    <source>
        <dbReference type="Proteomes" id="UP000288024"/>
    </source>
</evidence>
<sequence>MNTPFEYFRDNIIRLHEKNINSTKIIVEGIERLQQKGYSDKAIQITMMVCKAKIKHDFDINNTKGKFIIHTGGSSGFNYKYAIRYAFKIIESEIDDVVKRLESQKH</sequence>
<reference evidence="1 2" key="1">
    <citation type="submission" date="2019-01" db="EMBL/GenBank/DDBJ databases">
        <title>Bacillus sp. M5HDSG1-1, whole genome shotgun sequence.</title>
        <authorList>
            <person name="Tuo L."/>
        </authorList>
    </citation>
    <scope>NUCLEOTIDE SEQUENCE [LARGE SCALE GENOMIC DNA]</scope>
    <source>
        <strain evidence="1 2">M5HDSG1-1</strain>
    </source>
</reference>
<keyword evidence="2" id="KW-1185">Reference proteome</keyword>
<comment type="caution">
    <text evidence="1">The sequence shown here is derived from an EMBL/GenBank/DDBJ whole genome shotgun (WGS) entry which is preliminary data.</text>
</comment>
<dbReference type="Proteomes" id="UP000288024">
    <property type="component" value="Unassembled WGS sequence"/>
</dbReference>